<evidence type="ECO:0000256" key="1">
    <source>
        <dbReference type="ARBA" id="ARBA00008383"/>
    </source>
</evidence>
<dbReference type="AlphaFoldDB" id="A0A9P8UHJ1"/>
<dbReference type="PANTHER" id="PTHR48229:SF1">
    <property type="entry name" value="ALPHA METHYLACYL-COA RACEMASE-RELATED"/>
    <property type="match status" value="1"/>
</dbReference>
<dbReference type="InterPro" id="IPR023606">
    <property type="entry name" value="CoA-Trfase_III_dom_1_sf"/>
</dbReference>
<dbReference type="EMBL" id="JAGPXC010000006">
    <property type="protein sequence ID" value="KAH6652268.1"/>
    <property type="molecule type" value="Genomic_DNA"/>
</dbReference>
<name>A0A9P8UHJ1_9PEZI</name>
<dbReference type="RefSeq" id="XP_045956546.1">
    <property type="nucleotide sequence ID" value="XM_046098261.1"/>
</dbReference>
<keyword evidence="3" id="KW-1185">Reference proteome</keyword>
<dbReference type="GO" id="GO:0016740">
    <property type="term" value="F:transferase activity"/>
    <property type="evidence" value="ECO:0007669"/>
    <property type="project" value="UniProtKB-KW"/>
</dbReference>
<sequence>MSNYSISNESSRILNEVLLNDSRLGLPSSFSDAAKKIKFVGDDDEPFVLTPLKITESSASLTALVATAANVVAADRYGIDYQDVEINTDIATLFLESVLLPTINGKPFLEHPQMAKELAKIDIHGNSKPIRRYATNVYQTKDGRWYQLHGSMDAKPTMGMMGVEDVDVTAEDAIKIYAEKVAQWDSQDIEKTANEQHRQAGVVCYTPEEFFSSEHGKIISQEPLWNKTTLPAPRKAWPSPGDDHRFKPLAGIKVIDFSRVIAAPAVSKILAVLGAEVLRVSCDKLPDYAATMPDLQTGKRDTNLDLKTEDGKNAFTELVKNADVLIDGYRPGALERLGFTSTSLREINPSLIYVRENCYGFKGPLASRSGWQQVSDCLVGISHLQGRFLGLEEPVVPLFPNSDYQTGLVGAAATIQALLARTKEDATFDIDISLTQYNIWYYRLGVYSESQQQALRARDPEFSPRHCDDMSTLVGKTHQSLQKIRPDMLTHPEFFWTMPGKEWGLDTDLKVLAPAFKFESSHIEWEIPSGRRGRSQPRWL</sequence>
<dbReference type="InterPro" id="IPR052985">
    <property type="entry name" value="CoA-trans_III_biosynth/detox"/>
</dbReference>
<evidence type="ECO:0000313" key="2">
    <source>
        <dbReference type="EMBL" id="KAH6652268.1"/>
    </source>
</evidence>
<reference evidence="2" key="1">
    <citation type="journal article" date="2021" name="Nat. Commun.">
        <title>Genetic determinants of endophytism in the Arabidopsis root mycobiome.</title>
        <authorList>
            <person name="Mesny F."/>
            <person name="Miyauchi S."/>
            <person name="Thiergart T."/>
            <person name="Pickel B."/>
            <person name="Atanasova L."/>
            <person name="Karlsson M."/>
            <person name="Huettel B."/>
            <person name="Barry K.W."/>
            <person name="Haridas S."/>
            <person name="Chen C."/>
            <person name="Bauer D."/>
            <person name="Andreopoulos W."/>
            <person name="Pangilinan J."/>
            <person name="LaButti K."/>
            <person name="Riley R."/>
            <person name="Lipzen A."/>
            <person name="Clum A."/>
            <person name="Drula E."/>
            <person name="Henrissat B."/>
            <person name="Kohler A."/>
            <person name="Grigoriev I.V."/>
            <person name="Martin F.M."/>
            <person name="Hacquard S."/>
        </authorList>
    </citation>
    <scope>NUCLEOTIDE SEQUENCE</scope>
    <source>
        <strain evidence="2">MPI-SDFR-AT-0073</strain>
    </source>
</reference>
<proteinExistence type="inferred from homology"/>
<dbReference type="Gene3D" id="3.40.50.10540">
    <property type="entry name" value="Crotonobetainyl-coa:carnitine coa-transferase, domain 1"/>
    <property type="match status" value="1"/>
</dbReference>
<dbReference type="Pfam" id="PF02515">
    <property type="entry name" value="CoA_transf_3"/>
    <property type="match status" value="1"/>
</dbReference>
<evidence type="ECO:0000313" key="3">
    <source>
        <dbReference type="Proteomes" id="UP000758603"/>
    </source>
</evidence>
<dbReference type="Proteomes" id="UP000758603">
    <property type="component" value="Unassembled WGS sequence"/>
</dbReference>
<dbReference type="GeneID" id="70127153"/>
<comment type="caution">
    <text evidence="2">The sequence shown here is derived from an EMBL/GenBank/DDBJ whole genome shotgun (WGS) entry which is preliminary data.</text>
</comment>
<dbReference type="PANTHER" id="PTHR48229">
    <property type="entry name" value="CAIB/BAIF FAMILY ENZYME (AFU_ORTHOLOGUE AFUA_1G05360)-RELATED"/>
    <property type="match status" value="1"/>
</dbReference>
<comment type="similarity">
    <text evidence="1">Belongs to the CoA-transferase III family.</text>
</comment>
<protein>
    <submittedName>
        <fullName evidence="2">Formyl-CoA transferase</fullName>
    </submittedName>
</protein>
<dbReference type="SUPFAM" id="SSF89796">
    <property type="entry name" value="CoA-transferase family III (CaiB/BaiF)"/>
    <property type="match status" value="2"/>
</dbReference>
<dbReference type="InterPro" id="IPR003673">
    <property type="entry name" value="CoA-Trfase_fam_III"/>
</dbReference>
<gene>
    <name evidence="2" type="ORF">BKA67DRAFT_521271</name>
</gene>
<organism evidence="2 3">
    <name type="scientific">Truncatella angustata</name>
    <dbReference type="NCBI Taxonomy" id="152316"/>
    <lineage>
        <taxon>Eukaryota</taxon>
        <taxon>Fungi</taxon>
        <taxon>Dikarya</taxon>
        <taxon>Ascomycota</taxon>
        <taxon>Pezizomycotina</taxon>
        <taxon>Sordariomycetes</taxon>
        <taxon>Xylariomycetidae</taxon>
        <taxon>Amphisphaeriales</taxon>
        <taxon>Sporocadaceae</taxon>
        <taxon>Truncatella</taxon>
    </lineage>
</organism>
<accession>A0A9P8UHJ1</accession>
<dbReference type="OrthoDB" id="2308815at2759"/>
<keyword evidence="2" id="KW-0808">Transferase</keyword>